<dbReference type="SMART" id="SM00267">
    <property type="entry name" value="GGDEF"/>
    <property type="match status" value="1"/>
</dbReference>
<comment type="caution">
    <text evidence="3">The sequence shown here is derived from an EMBL/GenBank/DDBJ whole genome shotgun (WGS) entry which is preliminary data.</text>
</comment>
<dbReference type="EMBL" id="BAAADB010000008">
    <property type="protein sequence ID" value="GAA0505088.1"/>
    <property type="molecule type" value="Genomic_DNA"/>
</dbReference>
<gene>
    <name evidence="3" type="ORF">GCM10008937_11120</name>
</gene>
<keyword evidence="4" id="KW-1185">Reference proteome</keyword>
<feature type="coiled-coil region" evidence="1">
    <location>
        <begin position="325"/>
        <end position="362"/>
    </location>
</feature>
<dbReference type="Proteomes" id="UP001500191">
    <property type="component" value="Unassembled WGS sequence"/>
</dbReference>
<dbReference type="InterPro" id="IPR011990">
    <property type="entry name" value="TPR-like_helical_dom_sf"/>
</dbReference>
<evidence type="ECO:0000313" key="3">
    <source>
        <dbReference type="EMBL" id="GAA0505088.1"/>
    </source>
</evidence>
<dbReference type="SUPFAM" id="SSF55073">
    <property type="entry name" value="Nucleotide cyclase"/>
    <property type="match status" value="1"/>
</dbReference>
<dbReference type="SMART" id="SM00028">
    <property type="entry name" value="TPR"/>
    <property type="match status" value="3"/>
</dbReference>
<dbReference type="InterPro" id="IPR043128">
    <property type="entry name" value="Rev_trsase/Diguanyl_cyclase"/>
</dbReference>
<dbReference type="RefSeq" id="WP_345449023.1">
    <property type="nucleotide sequence ID" value="NZ_BAABQW010000012.1"/>
</dbReference>
<keyword evidence="1" id="KW-0175">Coiled coil</keyword>
<evidence type="ECO:0000313" key="4">
    <source>
        <dbReference type="Proteomes" id="UP001500191"/>
    </source>
</evidence>
<sequence>MNTAPPASLSPLDTAWAARDDQPSVARAVVRAELGGRNDAQAGVIAAYLLWRDGALPDAVERVTVSLNHLRLAAPSVWLGRGLNILAALQSQLNRPDLAVSLYEEQVDLARHIRDPELSATALHDLGVELRLSDPGRARQHITEALLAFQAMNYAHGVAVAHTNLAEFAQRAGDHHTTLHHATQALTFPHLDQQPTLEVEVQAALLHALSALNDPRADRTRARLEFFNRADSNPEVQITAALALARHATPDRVPTLLLPALDRARQLGEHVSLPVLHEALSVAYAALGDHASALTHLQETLRLERHRHTAERRQNFQSFEVLRRIQSLQDMAEQERLRNDELNVHLQELRDLNRRIRELGRTDHLTQLTNREHLFHEGERLAAASTPDRPLAAAIIDVDHFKLINDTWGHQMGDRVLQQVARLIRSVARPGDVAARYGGEEFTILRPDATAAQLAATCQELQRRLQEHPWHSIAPDLRVTLSIGVADTTSAAHPAPLPNRPDAPVAPDVPGATARLDALIAEADRRLYAVKNAGRDAIRAEP</sequence>
<dbReference type="Gene3D" id="3.30.70.270">
    <property type="match status" value="1"/>
</dbReference>
<dbReference type="Pfam" id="PF00990">
    <property type="entry name" value="GGDEF"/>
    <property type="match status" value="1"/>
</dbReference>
<feature type="domain" description="GGDEF" evidence="2">
    <location>
        <begin position="389"/>
        <end position="542"/>
    </location>
</feature>
<organism evidence="3 4">
    <name type="scientific">Deinococcus depolymerans</name>
    <dbReference type="NCBI Taxonomy" id="392408"/>
    <lineage>
        <taxon>Bacteria</taxon>
        <taxon>Thermotogati</taxon>
        <taxon>Deinococcota</taxon>
        <taxon>Deinococci</taxon>
        <taxon>Deinococcales</taxon>
        <taxon>Deinococcaceae</taxon>
        <taxon>Deinococcus</taxon>
    </lineage>
</organism>
<dbReference type="InterPro" id="IPR019734">
    <property type="entry name" value="TPR_rpt"/>
</dbReference>
<dbReference type="InterPro" id="IPR000160">
    <property type="entry name" value="GGDEF_dom"/>
</dbReference>
<name>A0ABN1BT29_9DEIO</name>
<protein>
    <recommendedName>
        <fullName evidence="2">GGDEF domain-containing protein</fullName>
    </recommendedName>
</protein>
<dbReference type="SUPFAM" id="SSF48452">
    <property type="entry name" value="TPR-like"/>
    <property type="match status" value="1"/>
</dbReference>
<proteinExistence type="predicted"/>
<dbReference type="PANTHER" id="PTHR45138">
    <property type="entry name" value="REGULATORY COMPONENTS OF SENSORY TRANSDUCTION SYSTEM"/>
    <property type="match status" value="1"/>
</dbReference>
<reference evidence="3 4" key="1">
    <citation type="journal article" date="2019" name="Int. J. Syst. Evol. Microbiol.">
        <title>The Global Catalogue of Microorganisms (GCM) 10K type strain sequencing project: providing services to taxonomists for standard genome sequencing and annotation.</title>
        <authorList>
            <consortium name="The Broad Institute Genomics Platform"/>
            <consortium name="The Broad Institute Genome Sequencing Center for Infectious Disease"/>
            <person name="Wu L."/>
            <person name="Ma J."/>
        </authorList>
    </citation>
    <scope>NUCLEOTIDE SEQUENCE [LARGE SCALE GENOMIC DNA]</scope>
    <source>
        <strain evidence="3 4">JCM 14368</strain>
    </source>
</reference>
<dbReference type="NCBIfam" id="TIGR00254">
    <property type="entry name" value="GGDEF"/>
    <property type="match status" value="1"/>
</dbReference>
<dbReference type="InterPro" id="IPR050469">
    <property type="entry name" value="Diguanylate_Cyclase"/>
</dbReference>
<dbReference type="InterPro" id="IPR029787">
    <property type="entry name" value="Nucleotide_cyclase"/>
</dbReference>
<dbReference type="PANTHER" id="PTHR45138:SF9">
    <property type="entry name" value="DIGUANYLATE CYCLASE DGCM-RELATED"/>
    <property type="match status" value="1"/>
</dbReference>
<dbReference type="Gene3D" id="1.25.40.10">
    <property type="entry name" value="Tetratricopeptide repeat domain"/>
    <property type="match status" value="1"/>
</dbReference>
<dbReference type="PROSITE" id="PS50887">
    <property type="entry name" value="GGDEF"/>
    <property type="match status" value="1"/>
</dbReference>
<evidence type="ECO:0000259" key="2">
    <source>
        <dbReference type="PROSITE" id="PS50887"/>
    </source>
</evidence>
<evidence type="ECO:0000256" key="1">
    <source>
        <dbReference type="SAM" id="Coils"/>
    </source>
</evidence>
<dbReference type="CDD" id="cd01949">
    <property type="entry name" value="GGDEF"/>
    <property type="match status" value="1"/>
</dbReference>
<accession>A0ABN1BT29</accession>